<dbReference type="Gene3D" id="2.20.25.10">
    <property type="match status" value="1"/>
</dbReference>
<feature type="compositionally biased region" description="Acidic residues" evidence="4">
    <location>
        <begin position="131"/>
        <end position="156"/>
    </location>
</feature>
<dbReference type="PANTHER" id="PTHR12143">
    <property type="entry name" value="PEPTIDE N-GLYCANASE PNGASE -RELATED"/>
    <property type="match status" value="1"/>
</dbReference>
<feature type="region of interest" description="Disordered" evidence="4">
    <location>
        <begin position="128"/>
        <end position="156"/>
    </location>
</feature>
<dbReference type="SUPFAM" id="SSF54001">
    <property type="entry name" value="Cysteine proteinases"/>
    <property type="match status" value="1"/>
</dbReference>
<dbReference type="Proteomes" id="UP000664521">
    <property type="component" value="Unassembled WGS sequence"/>
</dbReference>
<gene>
    <name evidence="6" type="primary">PNG1_1</name>
    <name evidence="6" type="ORF">HETSPECPRED_002592</name>
</gene>
<comment type="caution">
    <text evidence="6">The sequence shown here is derived from an EMBL/GenBank/DDBJ whole genome shotgun (WGS) entry which is preliminary data.</text>
</comment>
<evidence type="ECO:0000256" key="1">
    <source>
        <dbReference type="ARBA" id="ARBA00009390"/>
    </source>
</evidence>
<keyword evidence="2" id="KW-0479">Metal-binding</keyword>
<dbReference type="GO" id="GO:0046872">
    <property type="term" value="F:metal ion binding"/>
    <property type="evidence" value="ECO:0007669"/>
    <property type="project" value="UniProtKB-KW"/>
</dbReference>
<feature type="domain" description="Transglutaminase-like" evidence="5">
    <location>
        <begin position="378"/>
        <end position="441"/>
    </location>
</feature>
<dbReference type="PANTHER" id="PTHR12143:SF19">
    <property type="entry name" value="PEPTIDE-N(4)-(N-ACETYL-BETA-GLUCOSAMINYL)ASPARAGINE AMIDASE"/>
    <property type="match status" value="1"/>
</dbReference>
<keyword evidence="7" id="KW-1185">Reference proteome</keyword>
<dbReference type="InterPro" id="IPR038765">
    <property type="entry name" value="Papain-like_cys_pep_sf"/>
</dbReference>
<comment type="similarity">
    <text evidence="1">Belongs to the transglutaminase-like superfamily. PNGase family.</text>
</comment>
<keyword evidence="3" id="KW-0862">Zinc</keyword>
<dbReference type="InterPro" id="IPR002931">
    <property type="entry name" value="Transglutaminase-like"/>
</dbReference>
<evidence type="ECO:0000313" key="7">
    <source>
        <dbReference type="Proteomes" id="UP000664521"/>
    </source>
</evidence>
<evidence type="ECO:0000313" key="6">
    <source>
        <dbReference type="EMBL" id="CAF9915824.1"/>
    </source>
</evidence>
<accession>A0A8H3F2G9</accession>
<proteinExistence type="inferred from homology"/>
<dbReference type="GO" id="GO:0005634">
    <property type="term" value="C:nucleus"/>
    <property type="evidence" value="ECO:0007669"/>
    <property type="project" value="TreeGrafter"/>
</dbReference>
<evidence type="ECO:0000259" key="5">
    <source>
        <dbReference type="Pfam" id="PF01841"/>
    </source>
</evidence>
<evidence type="ECO:0000256" key="2">
    <source>
        <dbReference type="ARBA" id="ARBA00022723"/>
    </source>
</evidence>
<sequence length="616" mass="70000">MSSADVKVSAAASLYRDCLAYFTTLSQSGFIGSDQRERKLFKRDLGRLFLWGEDFQDGKLQTIFRNSTDLRNTVLRLLVALSKALVKTYRHFDKSITDERLESMTRQLIVSLDATRSLTKIDLDSCREDDGLSDDNDHDDDDDDDDDDAALDDTDEESGYGISFYLNLLMNLSPSMEQVYSQIMKDAEATARIDAEDRSMPYTAQPLQLSMVAEGKKPLGRSYSTSPSTLTDRAVCKNLQERFFLVMQERSKHLNKKLWPKIPTPPLERSGVRFQEKLHKRSEIPLEYKNSAVLDEALSVIPLNDIYLEAEDEKNLILAEALSLGPGERPQWGYQDCVIRALLRWFKNKFFSYVHNPPCTICSSPTTWTGPSPPTDDEEVQGAVSVELYQCSTTSCGEYVRFPRLVHAMALLKTRRGRDGEWTTCFGLLCRALGARVRTVGFMSIPAKKFGTYQQSTLKVGNLISSTNVFDSITIGWGRRIAYCIAFSVDGATDVTRRYVRDFAAYGRSRSQVPEESLIYILREIQTSRRAKLDEQEKSRLVEEDLLEEEELQTYIARRIIDKLNTITFHSANNDLLIKRPTGPLERATSRDENELTDGILRQDGPPAYEDPHHQP</sequence>
<dbReference type="AlphaFoldDB" id="A0A8H3F2G9"/>
<dbReference type="OrthoDB" id="409136at2759"/>
<name>A0A8H3F2G9_9LECA</name>
<reference evidence="6" key="1">
    <citation type="submission" date="2021-03" db="EMBL/GenBank/DDBJ databases">
        <authorList>
            <person name="Tagirdzhanova G."/>
        </authorList>
    </citation>
    <scope>NUCLEOTIDE SEQUENCE</scope>
</reference>
<evidence type="ECO:0000256" key="3">
    <source>
        <dbReference type="ARBA" id="ARBA00022833"/>
    </source>
</evidence>
<dbReference type="InterPro" id="IPR050883">
    <property type="entry name" value="PNGase"/>
</dbReference>
<dbReference type="GO" id="GO:0000224">
    <property type="term" value="F:peptide-N4-(N-acetyl-beta-glucosaminyl)asparagine amidase activity"/>
    <property type="evidence" value="ECO:0007669"/>
    <property type="project" value="TreeGrafter"/>
</dbReference>
<dbReference type="GO" id="GO:0005829">
    <property type="term" value="C:cytosol"/>
    <property type="evidence" value="ECO:0007669"/>
    <property type="project" value="TreeGrafter"/>
</dbReference>
<dbReference type="Pfam" id="PF01841">
    <property type="entry name" value="Transglut_core"/>
    <property type="match status" value="1"/>
</dbReference>
<dbReference type="EMBL" id="CAJPDS010000016">
    <property type="protein sequence ID" value="CAF9915824.1"/>
    <property type="molecule type" value="Genomic_DNA"/>
</dbReference>
<dbReference type="GO" id="GO:0006516">
    <property type="term" value="P:glycoprotein catabolic process"/>
    <property type="evidence" value="ECO:0007669"/>
    <property type="project" value="TreeGrafter"/>
</dbReference>
<evidence type="ECO:0000256" key="4">
    <source>
        <dbReference type="SAM" id="MobiDB-lite"/>
    </source>
</evidence>
<protein>
    <submittedName>
        <fullName evidence="6">Peptide-N4-(N-acetyl-beta-glucosaminyl)asparagine amidase</fullName>
    </submittedName>
</protein>
<organism evidence="6 7">
    <name type="scientific">Heterodermia speciosa</name>
    <dbReference type="NCBI Taxonomy" id="116794"/>
    <lineage>
        <taxon>Eukaryota</taxon>
        <taxon>Fungi</taxon>
        <taxon>Dikarya</taxon>
        <taxon>Ascomycota</taxon>
        <taxon>Pezizomycotina</taxon>
        <taxon>Lecanoromycetes</taxon>
        <taxon>OSLEUM clade</taxon>
        <taxon>Lecanoromycetidae</taxon>
        <taxon>Caliciales</taxon>
        <taxon>Physciaceae</taxon>
        <taxon>Heterodermia</taxon>
    </lineage>
</organism>
<dbReference type="Gene3D" id="3.10.620.30">
    <property type="match status" value="1"/>
</dbReference>
<feature type="region of interest" description="Disordered" evidence="4">
    <location>
        <begin position="583"/>
        <end position="616"/>
    </location>
</feature>